<sequence length="123" mass="13976">MGYQTTSPFYDIDYSTSEPCQKTDVRQIAARLLPPLYSLVFICGSLGNMLVILVLIKLLLWNLLHHPPDNRQVPGYRPSCDSFKGQHRRLWGGVKWGHLAGGCVCLSSRNHLYQIPKRRLLGI</sequence>
<reference evidence="2" key="1">
    <citation type="journal article" date="2008" name="J. Hered.">
        <title>Concerted evolution of vertebrate CCR2 and CCR5 genes and the origin of a recombinant equine CCR5/2 gene.</title>
        <authorList>
            <person name="Perelygin A.A."/>
            <person name="Zharkikh A.A."/>
            <person name="Astakhova N.M."/>
            <person name="Lear T.L."/>
            <person name="Brinton M.A."/>
        </authorList>
    </citation>
    <scope>NUCLEOTIDE SEQUENCE</scope>
</reference>
<evidence type="ECO:0000313" key="2">
    <source>
        <dbReference type="EMBL" id="ABU93183.1"/>
    </source>
</evidence>
<name>B2KNK6_HORSE</name>
<gene>
    <name evidence="2" type="primary">CCR5/2</name>
</gene>
<protein>
    <submittedName>
        <fullName evidence="2">Chemokine receptor 5/2 medium transcript</fullName>
    </submittedName>
</protein>
<evidence type="ECO:0000256" key="1">
    <source>
        <dbReference type="SAM" id="Phobius"/>
    </source>
</evidence>
<keyword evidence="1" id="KW-0812">Transmembrane</keyword>
<accession>B2KNK6</accession>
<keyword evidence="2" id="KW-0675">Receptor</keyword>
<keyword evidence="1" id="KW-1133">Transmembrane helix</keyword>
<dbReference type="Gene3D" id="6.20.400.20">
    <property type="match status" value="1"/>
</dbReference>
<dbReference type="SUPFAM" id="SSF81321">
    <property type="entry name" value="Family A G protein-coupled receptor-like"/>
    <property type="match status" value="1"/>
</dbReference>
<dbReference type="EMBL" id="EF583879">
    <property type="protein sequence ID" value="ABU93183.1"/>
    <property type="molecule type" value="mRNA"/>
</dbReference>
<feature type="transmembrane region" description="Helical" evidence="1">
    <location>
        <begin position="36"/>
        <end position="61"/>
    </location>
</feature>
<proteinExistence type="evidence at transcript level"/>
<organism evidence="2">
    <name type="scientific">Equus caballus</name>
    <name type="common">Horse</name>
    <dbReference type="NCBI Taxonomy" id="9796"/>
    <lineage>
        <taxon>Eukaryota</taxon>
        <taxon>Metazoa</taxon>
        <taxon>Chordata</taxon>
        <taxon>Craniata</taxon>
        <taxon>Vertebrata</taxon>
        <taxon>Euteleostomi</taxon>
        <taxon>Mammalia</taxon>
        <taxon>Eutheria</taxon>
        <taxon>Laurasiatheria</taxon>
        <taxon>Perissodactyla</taxon>
        <taxon>Equidae</taxon>
        <taxon>Equus</taxon>
    </lineage>
</organism>
<keyword evidence="1" id="KW-0472">Membrane</keyword>
<dbReference type="AlphaFoldDB" id="B2KNK6"/>